<dbReference type="Pfam" id="PF12832">
    <property type="entry name" value="MFS_1_like"/>
    <property type="match status" value="1"/>
</dbReference>
<feature type="transmembrane region" description="Helical" evidence="7">
    <location>
        <begin position="157"/>
        <end position="177"/>
    </location>
</feature>
<organism evidence="9 10">
    <name type="scientific">Anaerobranca gottschalkii DSM 13577</name>
    <dbReference type="NCBI Taxonomy" id="1120990"/>
    <lineage>
        <taxon>Bacteria</taxon>
        <taxon>Bacillati</taxon>
        <taxon>Bacillota</taxon>
        <taxon>Clostridia</taxon>
        <taxon>Eubacteriales</taxon>
        <taxon>Proteinivoracaceae</taxon>
        <taxon>Anaerobranca</taxon>
    </lineage>
</organism>
<evidence type="ECO:0000256" key="7">
    <source>
        <dbReference type="SAM" id="Phobius"/>
    </source>
</evidence>
<dbReference type="InterPro" id="IPR020846">
    <property type="entry name" value="MFS_dom"/>
</dbReference>
<keyword evidence="6 7" id="KW-0472">Membrane</keyword>
<keyword evidence="4 7" id="KW-0812">Transmembrane</keyword>
<dbReference type="InterPro" id="IPR036259">
    <property type="entry name" value="MFS_trans_sf"/>
</dbReference>
<dbReference type="GO" id="GO:0005886">
    <property type="term" value="C:plasma membrane"/>
    <property type="evidence" value="ECO:0007669"/>
    <property type="project" value="UniProtKB-SubCell"/>
</dbReference>
<comment type="subcellular location">
    <subcellularLocation>
        <location evidence="1">Cell membrane</location>
        <topology evidence="1">Multi-pass membrane protein</topology>
    </subcellularLocation>
</comment>
<evidence type="ECO:0000313" key="10">
    <source>
        <dbReference type="Proteomes" id="UP000243819"/>
    </source>
</evidence>
<dbReference type="EMBL" id="FOIF01000051">
    <property type="protein sequence ID" value="SET11672.1"/>
    <property type="molecule type" value="Genomic_DNA"/>
</dbReference>
<evidence type="ECO:0000256" key="5">
    <source>
        <dbReference type="ARBA" id="ARBA00022989"/>
    </source>
</evidence>
<dbReference type="PANTHER" id="PTHR16172:SF41">
    <property type="entry name" value="MAJOR FACILITATOR SUPERFAMILY DOMAIN-CONTAINING PROTEIN 6-LIKE"/>
    <property type="match status" value="1"/>
</dbReference>
<evidence type="ECO:0000256" key="6">
    <source>
        <dbReference type="ARBA" id="ARBA00023136"/>
    </source>
</evidence>
<dbReference type="Proteomes" id="UP000243819">
    <property type="component" value="Unassembled WGS sequence"/>
</dbReference>
<keyword evidence="10" id="KW-1185">Reference proteome</keyword>
<sequence>MINMAFKLSLIYITIYGGIAAFLPYLTPYLQQRGLSYTQIGIALAVNSMVALISQPLWGFFTDKYLNKRLTLLILLLICSLTVYSLIFATSFFYILLSIIVVIFFQSSIIPIIDAYTYEIISTHNQIQYGRIRMMGSIGFAVTALAVGYVIKQYGIYSSYIIYSILMLTGLYFVYSINFKPTVRIRKASVQDFIELIKDKRFILFMISVAIFNIAMGIHSTYIYILIQNTGGDVSILGIIFFAMAMSELPTLFYGDNIVKKFGELNLYKIGVFLFGLRMFINSLISSYMLVIVVQMMQSVTFAFYLLGALQYINNITKAEVKTSAITFFSAMIGLGAFIGNIGGGILLEHISIFALYKISAVISVIAGVIVVILKRYETKNIVKTTTIIR</sequence>
<dbReference type="RefSeq" id="WP_091351292.1">
    <property type="nucleotide sequence ID" value="NZ_FOIF01000051.1"/>
</dbReference>
<keyword evidence="5 7" id="KW-1133">Transmembrane helix</keyword>
<dbReference type="Gene3D" id="1.20.1250.20">
    <property type="entry name" value="MFS general substrate transporter like domains"/>
    <property type="match status" value="2"/>
</dbReference>
<dbReference type="SUPFAM" id="SSF103473">
    <property type="entry name" value="MFS general substrate transporter"/>
    <property type="match status" value="1"/>
</dbReference>
<feature type="transmembrane region" description="Helical" evidence="7">
    <location>
        <begin position="236"/>
        <end position="255"/>
    </location>
</feature>
<feature type="transmembrane region" description="Helical" evidence="7">
    <location>
        <begin position="202"/>
        <end position="224"/>
    </location>
</feature>
<feature type="transmembrane region" description="Helical" evidence="7">
    <location>
        <begin position="291"/>
        <end position="313"/>
    </location>
</feature>
<feature type="transmembrane region" description="Helical" evidence="7">
    <location>
        <begin position="9"/>
        <end position="27"/>
    </location>
</feature>
<dbReference type="InterPro" id="IPR024989">
    <property type="entry name" value="MFS_assoc_dom"/>
</dbReference>
<evidence type="ECO:0000259" key="8">
    <source>
        <dbReference type="PROSITE" id="PS50850"/>
    </source>
</evidence>
<feature type="transmembrane region" description="Helical" evidence="7">
    <location>
        <begin position="134"/>
        <end position="151"/>
    </location>
</feature>
<feature type="transmembrane region" description="Helical" evidence="7">
    <location>
        <begin position="325"/>
        <end position="348"/>
    </location>
</feature>
<feature type="domain" description="Major facilitator superfamily (MFS) profile" evidence="8">
    <location>
        <begin position="201"/>
        <end position="390"/>
    </location>
</feature>
<dbReference type="AlphaFoldDB" id="A0A1I0BY82"/>
<name>A0A1I0BY82_9FIRM</name>
<evidence type="ECO:0000313" key="9">
    <source>
        <dbReference type="EMBL" id="SET11672.1"/>
    </source>
</evidence>
<keyword evidence="3" id="KW-0813">Transport</keyword>
<evidence type="ECO:0000256" key="2">
    <source>
        <dbReference type="ARBA" id="ARBA00005241"/>
    </source>
</evidence>
<evidence type="ECO:0000256" key="3">
    <source>
        <dbReference type="ARBA" id="ARBA00022448"/>
    </source>
</evidence>
<dbReference type="InterPro" id="IPR051717">
    <property type="entry name" value="MFS_MFSD6"/>
</dbReference>
<gene>
    <name evidence="9" type="ORF">SAMN03080614_10512</name>
</gene>
<protein>
    <submittedName>
        <fullName evidence="9">MFS transporter, PPP family, 3-phenylpropionic acid transporter</fullName>
    </submittedName>
</protein>
<reference evidence="10" key="1">
    <citation type="submission" date="2016-10" db="EMBL/GenBank/DDBJ databases">
        <authorList>
            <person name="Varghese N."/>
            <person name="Submissions S."/>
        </authorList>
    </citation>
    <scope>NUCLEOTIDE SEQUENCE [LARGE SCALE GENOMIC DNA]</scope>
    <source>
        <strain evidence="10">DSM 13577</strain>
    </source>
</reference>
<feature type="transmembrane region" description="Helical" evidence="7">
    <location>
        <begin position="354"/>
        <end position="374"/>
    </location>
</feature>
<proteinExistence type="inferred from homology"/>
<feature type="transmembrane region" description="Helical" evidence="7">
    <location>
        <begin position="267"/>
        <end position="285"/>
    </location>
</feature>
<dbReference type="STRING" id="1120990.SAMN03080614_10512"/>
<evidence type="ECO:0000256" key="4">
    <source>
        <dbReference type="ARBA" id="ARBA00022692"/>
    </source>
</evidence>
<dbReference type="PROSITE" id="PS50850">
    <property type="entry name" value="MFS"/>
    <property type="match status" value="2"/>
</dbReference>
<dbReference type="GO" id="GO:0022857">
    <property type="term" value="F:transmembrane transporter activity"/>
    <property type="evidence" value="ECO:0007669"/>
    <property type="project" value="InterPro"/>
</dbReference>
<evidence type="ECO:0000256" key="1">
    <source>
        <dbReference type="ARBA" id="ARBA00004651"/>
    </source>
</evidence>
<accession>A0A1I0BY82</accession>
<feature type="transmembrane region" description="Helical" evidence="7">
    <location>
        <begin position="70"/>
        <end position="87"/>
    </location>
</feature>
<feature type="transmembrane region" description="Helical" evidence="7">
    <location>
        <begin position="39"/>
        <end position="58"/>
    </location>
</feature>
<comment type="similarity">
    <text evidence="2">Belongs to the major facilitator superfamily. MFSD6 family.</text>
</comment>
<feature type="transmembrane region" description="Helical" evidence="7">
    <location>
        <begin position="93"/>
        <end position="113"/>
    </location>
</feature>
<feature type="domain" description="Major facilitator superfamily (MFS) profile" evidence="8">
    <location>
        <begin position="1"/>
        <end position="182"/>
    </location>
</feature>
<dbReference type="OrthoDB" id="85643at2"/>
<dbReference type="PANTHER" id="PTHR16172">
    <property type="entry name" value="MAJOR FACILITATOR SUPERFAMILY DOMAIN-CONTAINING PROTEIN 6-LIKE"/>
    <property type="match status" value="1"/>
</dbReference>